<comment type="similarity">
    <text evidence="3">Belongs to the peptidase S51 family.</text>
</comment>
<keyword evidence="6" id="KW-0645">Protease</keyword>
<proteinExistence type="inferred from homology"/>
<dbReference type="OrthoDB" id="9799980at2"/>
<keyword evidence="11" id="KW-0121">Carboxypeptidase</keyword>
<sequence length="290" mass="31439">MLSATHKPNKGTLIPIGGNEDKGLAEDDSHVLDYVKEGILAHVVRESGGPDAKILVVPAASSIPVEVGENYLSAFGTLGCKNVTVMQTKNKLETDTPEHLELLKQADCVMFSGGDQTKISKKIKDTKFHELLLEKYHNEQFVIAGTSAGAMAMANEMIAGGSAKEAFIKGAVRMYKGLALIPELIIDTHFIQRGRFGRITEAVAQFPQLVGLGLAEDTGLIIKNNRFEVIGSGMVIVFDGRRLIHNNHAILDPGTPLSITGLRTHILSNGDRFNIKNKKVEVLPMEASFI</sequence>
<dbReference type="RefSeq" id="WP_147087270.1">
    <property type="nucleotide sequence ID" value="NZ_VORM01000016.1"/>
</dbReference>
<reference evidence="11 12" key="1">
    <citation type="submission" date="2019-08" db="EMBL/GenBank/DDBJ databases">
        <title>Genomes of Subsaximicrobium wynnwilliamsii strains.</title>
        <authorList>
            <person name="Bowman J.P."/>
        </authorList>
    </citation>
    <scope>NUCLEOTIDE SEQUENCE [LARGE SCALE GENOMIC DNA]</scope>
    <source>
        <strain evidence="11 12">2-80-2</strain>
    </source>
</reference>
<organism evidence="11 12">
    <name type="scientific">Subsaximicrobium wynnwilliamsii</name>
    <dbReference type="NCBI Taxonomy" id="291179"/>
    <lineage>
        <taxon>Bacteria</taxon>
        <taxon>Pseudomonadati</taxon>
        <taxon>Bacteroidota</taxon>
        <taxon>Flavobacteriia</taxon>
        <taxon>Flavobacteriales</taxon>
        <taxon>Flavobacteriaceae</taxon>
        <taxon>Subsaximicrobium</taxon>
    </lineage>
</organism>
<dbReference type="NCBIfam" id="TIGR02069">
    <property type="entry name" value="cyanophycinase"/>
    <property type="match status" value="1"/>
</dbReference>
<feature type="region of interest" description="Disordered" evidence="10">
    <location>
        <begin position="1"/>
        <end position="20"/>
    </location>
</feature>
<dbReference type="GO" id="GO:0008241">
    <property type="term" value="F:peptidyl-dipeptidase activity"/>
    <property type="evidence" value="ECO:0007669"/>
    <property type="project" value="UniProtKB-EC"/>
</dbReference>
<evidence type="ECO:0000256" key="1">
    <source>
        <dbReference type="ARBA" id="ARBA00001092"/>
    </source>
</evidence>
<feature type="active site" description="Charge relay system" evidence="9">
    <location>
        <position position="189"/>
    </location>
</feature>
<dbReference type="CDD" id="cd03145">
    <property type="entry name" value="GAT1_cyanophycinase"/>
    <property type="match status" value="1"/>
</dbReference>
<dbReference type="PANTHER" id="PTHR36175:SF1">
    <property type="entry name" value="CYANOPHYCINASE"/>
    <property type="match status" value="1"/>
</dbReference>
<dbReference type="Proteomes" id="UP000321578">
    <property type="component" value="Unassembled WGS sequence"/>
</dbReference>
<evidence type="ECO:0000256" key="7">
    <source>
        <dbReference type="ARBA" id="ARBA00022801"/>
    </source>
</evidence>
<dbReference type="PANTHER" id="PTHR36175">
    <property type="entry name" value="CYANOPHYCINASE"/>
    <property type="match status" value="1"/>
</dbReference>
<evidence type="ECO:0000256" key="3">
    <source>
        <dbReference type="ARBA" id="ARBA00006534"/>
    </source>
</evidence>
<comment type="function">
    <text evidence="2">Exopeptidase that catalyzes the hydrolytic cleavage of multi-L-arginyl-poly-L-aspartic acid (cyanophycin; a water-insoluble reserve polymer) into aspartate-arginine dipeptides.</text>
</comment>
<dbReference type="InterPro" id="IPR011811">
    <property type="entry name" value="Peptidase_S51_cyanophycinase"/>
</dbReference>
<evidence type="ECO:0000313" key="11">
    <source>
        <dbReference type="EMBL" id="TXD88052.1"/>
    </source>
</evidence>
<comment type="catalytic activity">
    <reaction evidence="1">
        <text>[L-4-(L-arginin-2-N-yl)aspartate](n) + H2O = [L-4-(L-arginin-2-N-yl)aspartate](n-1) + L-4-(L-arginin-2-N-yl)aspartate</text>
        <dbReference type="Rhea" id="RHEA:12845"/>
        <dbReference type="Rhea" id="RHEA-COMP:13728"/>
        <dbReference type="Rhea" id="RHEA-COMP:13734"/>
        <dbReference type="ChEBI" id="CHEBI:15377"/>
        <dbReference type="ChEBI" id="CHEBI:137986"/>
        <dbReference type="ChEBI" id="CHEBI:137991"/>
        <dbReference type="EC" id="3.4.15.6"/>
    </reaction>
</comment>
<dbReference type="PIRSF" id="PIRSF032067">
    <property type="entry name" value="Cyanophycinase"/>
    <property type="match status" value="1"/>
</dbReference>
<name>A0A5C6ZEN5_9FLAO</name>
<accession>A0A5C6ZEN5</accession>
<protein>
    <recommendedName>
        <fullName evidence="5">Cyanophycinase</fullName>
        <ecNumber evidence="4">3.4.15.6</ecNumber>
    </recommendedName>
</protein>
<keyword evidence="8" id="KW-0720">Serine protease</keyword>
<dbReference type="Gene3D" id="3.40.50.880">
    <property type="match status" value="1"/>
</dbReference>
<evidence type="ECO:0000256" key="6">
    <source>
        <dbReference type="ARBA" id="ARBA00022670"/>
    </source>
</evidence>
<feature type="active site" description="Charge relay system" evidence="9">
    <location>
        <position position="147"/>
    </location>
</feature>
<evidence type="ECO:0000256" key="5">
    <source>
        <dbReference type="ARBA" id="ARBA00015719"/>
    </source>
</evidence>
<dbReference type="GO" id="GO:0006508">
    <property type="term" value="P:proteolysis"/>
    <property type="evidence" value="ECO:0007669"/>
    <property type="project" value="UniProtKB-KW"/>
</dbReference>
<dbReference type="EMBL" id="VORO01000017">
    <property type="protein sequence ID" value="TXD88052.1"/>
    <property type="molecule type" value="Genomic_DNA"/>
</dbReference>
<dbReference type="Pfam" id="PF03575">
    <property type="entry name" value="Peptidase_S51"/>
    <property type="match status" value="1"/>
</dbReference>
<dbReference type="GO" id="GO:0004180">
    <property type="term" value="F:carboxypeptidase activity"/>
    <property type="evidence" value="ECO:0007669"/>
    <property type="project" value="UniProtKB-KW"/>
</dbReference>
<dbReference type="GO" id="GO:0008236">
    <property type="term" value="F:serine-type peptidase activity"/>
    <property type="evidence" value="ECO:0007669"/>
    <property type="project" value="UniProtKB-KW"/>
</dbReference>
<evidence type="ECO:0000256" key="9">
    <source>
        <dbReference type="PIRSR" id="PIRSR032067-1"/>
    </source>
</evidence>
<dbReference type="SUPFAM" id="SSF52317">
    <property type="entry name" value="Class I glutamine amidotransferase-like"/>
    <property type="match status" value="1"/>
</dbReference>
<evidence type="ECO:0000313" key="12">
    <source>
        <dbReference type="Proteomes" id="UP000321578"/>
    </source>
</evidence>
<evidence type="ECO:0000256" key="2">
    <source>
        <dbReference type="ARBA" id="ARBA00002039"/>
    </source>
</evidence>
<keyword evidence="7 11" id="KW-0378">Hydrolase</keyword>
<gene>
    <name evidence="11" type="ORF">ESY86_14280</name>
</gene>
<feature type="active site" description="Charge relay system" evidence="9">
    <location>
        <position position="216"/>
    </location>
</feature>
<dbReference type="InterPro" id="IPR029062">
    <property type="entry name" value="Class_I_gatase-like"/>
</dbReference>
<evidence type="ECO:0000256" key="4">
    <source>
        <dbReference type="ARBA" id="ARBA00013115"/>
    </source>
</evidence>
<dbReference type="EC" id="3.4.15.6" evidence="4"/>
<comment type="caution">
    <text evidence="11">The sequence shown here is derived from an EMBL/GenBank/DDBJ whole genome shotgun (WGS) entry which is preliminary data.</text>
</comment>
<dbReference type="InterPro" id="IPR005320">
    <property type="entry name" value="Peptidase_S51"/>
</dbReference>
<evidence type="ECO:0000256" key="10">
    <source>
        <dbReference type="SAM" id="MobiDB-lite"/>
    </source>
</evidence>
<dbReference type="AlphaFoldDB" id="A0A5C6ZEN5"/>
<keyword evidence="12" id="KW-1185">Reference proteome</keyword>
<evidence type="ECO:0000256" key="8">
    <source>
        <dbReference type="ARBA" id="ARBA00022825"/>
    </source>
</evidence>